<dbReference type="Proteomes" id="UP001267638">
    <property type="component" value="Unassembled WGS sequence"/>
</dbReference>
<proteinExistence type="predicted"/>
<evidence type="ECO:0000313" key="2">
    <source>
        <dbReference type="Proteomes" id="UP001267638"/>
    </source>
</evidence>
<reference evidence="1 2" key="1">
    <citation type="submission" date="2023-07" db="EMBL/GenBank/DDBJ databases">
        <title>Sorghum-associated microbial communities from plants grown in Nebraska, USA.</title>
        <authorList>
            <person name="Schachtman D."/>
        </authorList>
    </citation>
    <scope>NUCLEOTIDE SEQUENCE [LARGE SCALE GENOMIC DNA]</scope>
    <source>
        <strain evidence="1 2">4256</strain>
    </source>
</reference>
<comment type="caution">
    <text evidence="1">The sequence shown here is derived from an EMBL/GenBank/DDBJ whole genome shotgun (WGS) entry which is preliminary data.</text>
</comment>
<dbReference type="EMBL" id="JAVDWV010000033">
    <property type="protein sequence ID" value="MDR7157219.1"/>
    <property type="molecule type" value="Genomic_DNA"/>
</dbReference>
<protein>
    <submittedName>
        <fullName evidence="1">Uncharacterized protein</fullName>
    </submittedName>
</protein>
<name>A0ABU1X6L5_SPHXE</name>
<organism evidence="1 2">
    <name type="scientific">Sphingobium xenophagum</name>
    <dbReference type="NCBI Taxonomy" id="121428"/>
    <lineage>
        <taxon>Bacteria</taxon>
        <taxon>Pseudomonadati</taxon>
        <taxon>Pseudomonadota</taxon>
        <taxon>Alphaproteobacteria</taxon>
        <taxon>Sphingomonadales</taxon>
        <taxon>Sphingomonadaceae</taxon>
        <taxon>Sphingobium</taxon>
    </lineage>
</organism>
<accession>A0ABU1X6L5</accession>
<gene>
    <name evidence="1" type="ORF">J2W40_004067</name>
</gene>
<sequence>KRLASAMNGNALVDLRNIYPLAEVTEAGFTLARVGGGATQ</sequence>
<evidence type="ECO:0000313" key="1">
    <source>
        <dbReference type="EMBL" id="MDR7157219.1"/>
    </source>
</evidence>
<feature type="non-terminal residue" evidence="1">
    <location>
        <position position="1"/>
    </location>
</feature>
<keyword evidence="2" id="KW-1185">Reference proteome</keyword>